<dbReference type="Gene3D" id="1.20.1250.20">
    <property type="entry name" value="MFS general substrate transporter like domains"/>
    <property type="match status" value="1"/>
</dbReference>
<feature type="transmembrane region" description="Helical" evidence="6">
    <location>
        <begin position="338"/>
        <end position="359"/>
    </location>
</feature>
<feature type="transmembrane region" description="Helical" evidence="6">
    <location>
        <begin position="78"/>
        <end position="96"/>
    </location>
</feature>
<keyword evidence="3 6" id="KW-0812">Transmembrane</keyword>
<name>A0A6N9U480_STRHA</name>
<evidence type="ECO:0000256" key="3">
    <source>
        <dbReference type="ARBA" id="ARBA00022692"/>
    </source>
</evidence>
<evidence type="ECO:0000256" key="4">
    <source>
        <dbReference type="ARBA" id="ARBA00022989"/>
    </source>
</evidence>
<dbReference type="Proteomes" id="UP000471293">
    <property type="component" value="Unassembled WGS sequence"/>
</dbReference>
<feature type="transmembrane region" description="Helical" evidence="6">
    <location>
        <begin position="299"/>
        <end position="317"/>
    </location>
</feature>
<protein>
    <submittedName>
        <fullName evidence="7">MFS transporter</fullName>
    </submittedName>
</protein>
<evidence type="ECO:0000256" key="2">
    <source>
        <dbReference type="ARBA" id="ARBA00022475"/>
    </source>
</evidence>
<feature type="transmembrane region" description="Helical" evidence="6">
    <location>
        <begin position="102"/>
        <end position="120"/>
    </location>
</feature>
<dbReference type="EMBL" id="JAAGLQ010000186">
    <property type="protein sequence ID" value="NEA15665.1"/>
    <property type="molecule type" value="Genomic_DNA"/>
</dbReference>
<dbReference type="GO" id="GO:0022857">
    <property type="term" value="F:transmembrane transporter activity"/>
    <property type="evidence" value="ECO:0007669"/>
    <property type="project" value="InterPro"/>
</dbReference>
<dbReference type="RefSeq" id="WP_164343715.1">
    <property type="nucleotide sequence ID" value="NZ_JAAGLQ010000186.1"/>
</dbReference>
<comment type="subcellular location">
    <subcellularLocation>
        <location evidence="1">Cell membrane</location>
        <topology evidence="1">Multi-pass membrane protein</topology>
    </subcellularLocation>
</comment>
<dbReference type="PANTHER" id="PTHR23513">
    <property type="entry name" value="INTEGRAL MEMBRANE EFFLUX PROTEIN-RELATED"/>
    <property type="match status" value="1"/>
</dbReference>
<reference evidence="7 8" key="1">
    <citation type="submission" date="2020-01" db="EMBL/GenBank/DDBJ databases">
        <title>Insect and environment-associated Actinomycetes.</title>
        <authorList>
            <person name="Currrie C."/>
            <person name="Chevrette M."/>
            <person name="Carlson C."/>
            <person name="Stubbendieck R."/>
            <person name="Wendt-Pienkowski E."/>
        </authorList>
    </citation>
    <scope>NUCLEOTIDE SEQUENCE [LARGE SCALE GENOMIC DNA]</scope>
    <source>
        <strain evidence="7 8">SID11342</strain>
    </source>
</reference>
<dbReference type="SUPFAM" id="SSF103473">
    <property type="entry name" value="MFS general substrate transporter"/>
    <property type="match status" value="1"/>
</dbReference>
<feature type="transmembrane region" description="Helical" evidence="6">
    <location>
        <begin position="140"/>
        <end position="163"/>
    </location>
</feature>
<sequence length="402" mass="40501">MLTYRDVFRVPRFGPLFTAGALQGAASTTSGLALGVLVFTTTGSPLLSALSMFGSSLAQLLGATLLMSAADRLPPRAALTGSALFFGVGTAVLALPGLPLPVLFAVLLGQGAVAAVAGGVRYGLLTEILPEDAYLLGRSLLNMCAGTAQVAGYAVGGALVAVLSPRGTLLVAAALYLAGALAVRYGLARVPPRSAGRPSVAATWRTNALLWSSVPRRRVYLALWLPNGLVVGCESLFVPYAPDRAGPLFACAALGMLAGDTLAGRFLPARVRGGAASTWLLLLLAGPYLLFALRPGPPLALALAAVASTGFSASLLFQERLVALTPRAMTGQALGLHSSGMLTTQGVAASVAGAVAQWVPAGTAIALMAAASLAVTLALAPGLRRDRGPAGTTPAPADGRTG</sequence>
<evidence type="ECO:0000313" key="8">
    <source>
        <dbReference type="Proteomes" id="UP000471293"/>
    </source>
</evidence>
<gene>
    <name evidence="7" type="ORF">G3I29_08990</name>
</gene>
<evidence type="ECO:0000256" key="5">
    <source>
        <dbReference type="ARBA" id="ARBA00023136"/>
    </source>
</evidence>
<evidence type="ECO:0000313" key="7">
    <source>
        <dbReference type="EMBL" id="NEA15665.1"/>
    </source>
</evidence>
<dbReference type="PANTHER" id="PTHR23513:SF11">
    <property type="entry name" value="STAPHYLOFERRIN A TRANSPORTER"/>
    <property type="match status" value="1"/>
</dbReference>
<feature type="transmembrane region" description="Helical" evidence="6">
    <location>
        <begin position="365"/>
        <end position="383"/>
    </location>
</feature>
<proteinExistence type="predicted"/>
<dbReference type="InterPro" id="IPR011701">
    <property type="entry name" value="MFS"/>
</dbReference>
<dbReference type="InterPro" id="IPR036259">
    <property type="entry name" value="MFS_trans_sf"/>
</dbReference>
<organism evidence="7 8">
    <name type="scientific">Streptomyces halstedii</name>
    <dbReference type="NCBI Taxonomy" id="1944"/>
    <lineage>
        <taxon>Bacteria</taxon>
        <taxon>Bacillati</taxon>
        <taxon>Actinomycetota</taxon>
        <taxon>Actinomycetes</taxon>
        <taxon>Kitasatosporales</taxon>
        <taxon>Streptomycetaceae</taxon>
        <taxon>Streptomyces</taxon>
    </lineage>
</organism>
<keyword evidence="2" id="KW-1003">Cell membrane</keyword>
<feature type="transmembrane region" description="Helical" evidence="6">
    <location>
        <begin position="169"/>
        <end position="187"/>
    </location>
</feature>
<feature type="transmembrane region" description="Helical" evidence="6">
    <location>
        <begin position="247"/>
        <end position="267"/>
    </location>
</feature>
<dbReference type="Pfam" id="PF07690">
    <property type="entry name" value="MFS_1"/>
    <property type="match status" value="1"/>
</dbReference>
<keyword evidence="4 6" id="KW-1133">Transmembrane helix</keyword>
<evidence type="ECO:0000256" key="1">
    <source>
        <dbReference type="ARBA" id="ARBA00004651"/>
    </source>
</evidence>
<accession>A0A6N9U480</accession>
<evidence type="ECO:0000256" key="6">
    <source>
        <dbReference type="SAM" id="Phobius"/>
    </source>
</evidence>
<feature type="transmembrane region" description="Helical" evidence="6">
    <location>
        <begin position="274"/>
        <end position="293"/>
    </location>
</feature>
<dbReference type="GO" id="GO:0005886">
    <property type="term" value="C:plasma membrane"/>
    <property type="evidence" value="ECO:0007669"/>
    <property type="project" value="UniProtKB-SubCell"/>
</dbReference>
<keyword evidence="5 6" id="KW-0472">Membrane</keyword>
<feature type="transmembrane region" description="Helical" evidence="6">
    <location>
        <begin position="21"/>
        <end position="40"/>
    </location>
</feature>
<dbReference type="AlphaFoldDB" id="A0A6N9U480"/>
<comment type="caution">
    <text evidence="7">The sequence shown here is derived from an EMBL/GenBank/DDBJ whole genome shotgun (WGS) entry which is preliminary data.</text>
</comment>
<feature type="transmembrane region" description="Helical" evidence="6">
    <location>
        <begin position="46"/>
        <end position="66"/>
    </location>
</feature>